<keyword evidence="6 12" id="KW-1133">Transmembrane helix</keyword>
<feature type="region of interest" description="Disordered" evidence="11">
    <location>
        <begin position="287"/>
        <end position="307"/>
    </location>
</feature>
<dbReference type="InterPro" id="IPR029409">
    <property type="entry name" value="TMEM237"/>
</dbReference>
<evidence type="ECO:0000256" key="5">
    <source>
        <dbReference type="ARBA" id="ARBA00022794"/>
    </source>
</evidence>
<keyword evidence="4 12" id="KW-0812">Transmembrane</keyword>
<accession>A0ABD0T9A0</accession>
<keyword evidence="8 12" id="KW-0472">Membrane</keyword>
<gene>
    <name evidence="13" type="ORF">ABMA28_016046</name>
</gene>
<evidence type="ECO:0000256" key="11">
    <source>
        <dbReference type="SAM" id="MobiDB-lite"/>
    </source>
</evidence>
<reference evidence="13 14" key="1">
    <citation type="submission" date="2024-06" db="EMBL/GenBank/DDBJ databases">
        <title>A chromosome-level genome assembly of beet webworm, Loxostege sticticalis.</title>
        <authorList>
            <person name="Zhang Y."/>
        </authorList>
    </citation>
    <scope>NUCLEOTIDE SEQUENCE [LARGE SCALE GENOMIC DNA]</scope>
    <source>
        <strain evidence="13">AQ028</strain>
        <tissue evidence="13">Male pupae</tissue>
    </source>
</reference>
<dbReference type="GO" id="GO:0016020">
    <property type="term" value="C:membrane"/>
    <property type="evidence" value="ECO:0007669"/>
    <property type="project" value="UniProtKB-SubCell"/>
</dbReference>
<evidence type="ECO:0000313" key="14">
    <source>
        <dbReference type="Proteomes" id="UP001549921"/>
    </source>
</evidence>
<evidence type="ECO:0000256" key="8">
    <source>
        <dbReference type="ARBA" id="ARBA00023136"/>
    </source>
</evidence>
<evidence type="ECO:0000256" key="12">
    <source>
        <dbReference type="SAM" id="Phobius"/>
    </source>
</evidence>
<feature type="region of interest" description="Disordered" evidence="11">
    <location>
        <begin position="1"/>
        <end position="90"/>
    </location>
</feature>
<comment type="caution">
    <text evidence="13">The sequence shown here is derived from an EMBL/GenBank/DDBJ whole genome shotgun (WGS) entry which is preliminary data.</text>
</comment>
<feature type="compositionally biased region" description="Basic residues" evidence="11">
    <location>
        <begin position="215"/>
        <end position="225"/>
    </location>
</feature>
<feature type="compositionally biased region" description="Low complexity" evidence="11">
    <location>
        <begin position="246"/>
        <end position="259"/>
    </location>
</feature>
<evidence type="ECO:0000256" key="9">
    <source>
        <dbReference type="ARBA" id="ARBA00023273"/>
    </source>
</evidence>
<feature type="transmembrane region" description="Helical" evidence="12">
    <location>
        <begin position="364"/>
        <end position="383"/>
    </location>
</feature>
<dbReference type="GO" id="GO:0005929">
    <property type="term" value="C:cilium"/>
    <property type="evidence" value="ECO:0007669"/>
    <property type="project" value="UniProtKB-SubCell"/>
</dbReference>
<evidence type="ECO:0000256" key="10">
    <source>
        <dbReference type="ARBA" id="ARBA00025631"/>
    </source>
</evidence>
<protein>
    <submittedName>
        <fullName evidence="13">Uncharacterized protein</fullName>
    </submittedName>
</protein>
<feature type="transmembrane region" description="Helical" evidence="12">
    <location>
        <begin position="438"/>
        <end position="457"/>
    </location>
</feature>
<feature type="compositionally biased region" description="Basic and acidic residues" evidence="11">
    <location>
        <begin position="62"/>
        <end position="90"/>
    </location>
</feature>
<dbReference type="AlphaFoldDB" id="A0ABD0T9A0"/>
<proteinExistence type="inferred from homology"/>
<feature type="transmembrane region" description="Helical" evidence="12">
    <location>
        <begin position="491"/>
        <end position="508"/>
    </location>
</feature>
<feature type="compositionally biased region" description="Basic residues" evidence="11">
    <location>
        <begin position="141"/>
        <end position="158"/>
    </location>
</feature>
<dbReference type="EMBL" id="JBEDNZ010000008">
    <property type="protein sequence ID" value="KAL0839296.1"/>
    <property type="molecule type" value="Genomic_DNA"/>
</dbReference>
<feature type="compositionally biased region" description="Basic and acidic residues" evidence="11">
    <location>
        <begin position="1"/>
        <end position="15"/>
    </location>
</feature>
<comment type="function">
    <text evidence="10">Component of the transition zone in primary cilia. Required for ciliogenesis.</text>
</comment>
<dbReference type="PANTHER" id="PTHR28388:SF1">
    <property type="entry name" value="TRANSMEMBRANE PROTEIN 237"/>
    <property type="match status" value="1"/>
</dbReference>
<keyword evidence="5" id="KW-0970">Cilium biogenesis/degradation</keyword>
<comment type="subcellular location">
    <subcellularLocation>
        <location evidence="1">Cell projection</location>
        <location evidence="1">Cilium</location>
    </subcellularLocation>
    <subcellularLocation>
        <location evidence="2">Membrane</location>
        <topology evidence="2">Multi-pass membrane protein</topology>
    </subcellularLocation>
</comment>
<name>A0ABD0T9A0_LOXSC</name>
<feature type="region of interest" description="Disordered" evidence="11">
    <location>
        <begin position="193"/>
        <end position="261"/>
    </location>
</feature>
<dbReference type="PANTHER" id="PTHR28388">
    <property type="entry name" value="TRANSMEMBRANE PROTEIN 237"/>
    <property type="match status" value="1"/>
</dbReference>
<evidence type="ECO:0000256" key="2">
    <source>
        <dbReference type="ARBA" id="ARBA00004141"/>
    </source>
</evidence>
<feature type="region of interest" description="Disordered" evidence="11">
    <location>
        <begin position="110"/>
        <end position="171"/>
    </location>
</feature>
<organism evidence="13 14">
    <name type="scientific">Loxostege sticticalis</name>
    <name type="common">Beet webworm moth</name>
    <dbReference type="NCBI Taxonomy" id="481309"/>
    <lineage>
        <taxon>Eukaryota</taxon>
        <taxon>Metazoa</taxon>
        <taxon>Ecdysozoa</taxon>
        <taxon>Arthropoda</taxon>
        <taxon>Hexapoda</taxon>
        <taxon>Insecta</taxon>
        <taxon>Pterygota</taxon>
        <taxon>Neoptera</taxon>
        <taxon>Endopterygota</taxon>
        <taxon>Lepidoptera</taxon>
        <taxon>Glossata</taxon>
        <taxon>Ditrysia</taxon>
        <taxon>Pyraloidea</taxon>
        <taxon>Crambidae</taxon>
        <taxon>Pyraustinae</taxon>
        <taxon>Loxostege</taxon>
    </lineage>
</organism>
<evidence type="ECO:0000313" key="13">
    <source>
        <dbReference type="EMBL" id="KAL0839296.1"/>
    </source>
</evidence>
<evidence type="ECO:0000256" key="7">
    <source>
        <dbReference type="ARBA" id="ARBA00023069"/>
    </source>
</evidence>
<feature type="compositionally biased region" description="Basic and acidic residues" evidence="11">
    <location>
        <begin position="296"/>
        <end position="307"/>
    </location>
</feature>
<evidence type="ECO:0000256" key="4">
    <source>
        <dbReference type="ARBA" id="ARBA00022692"/>
    </source>
</evidence>
<dbReference type="Pfam" id="PF15383">
    <property type="entry name" value="TMEM237"/>
    <property type="match status" value="1"/>
</dbReference>
<comment type="similarity">
    <text evidence="3">Belongs to the TMEM237 family.</text>
</comment>
<dbReference type="GO" id="GO:0030030">
    <property type="term" value="P:cell projection organization"/>
    <property type="evidence" value="ECO:0007669"/>
    <property type="project" value="UniProtKB-KW"/>
</dbReference>
<sequence>MKPGKSVDVKEEIAEVHTSARSPSPKHKSRQRSRSRSGSRKLSNGHAAAQELAEGPSAVDEPPEHPPDKSKARESWINSEHESVELPIHEQLKQGILGFVEQEIKKSDKDKNPSFVFYSHDPNGLDEKFMKSLSRPSSGHKEKRSPSYRKKKRHSSRHRDRDLQDFEVPGSSLSALERVDDYLKEYNRDEVVTLSGELEIEANDVKNNNGTSKDMRHKPRKTKRKSRDERQDTNANGKDVSPKVFKASSSKSKLGAKPARPTDLSAMLESLESNMPYHDQYIDNPFSSPSPVTSPNDERLNPFGSRRPEKIYLQGGGTFRAVSRDRILETQQSGDGDKYLRLGDITPLDVALTAQKAWRNCAPACHGILGGLSLMHLLLISYSDGLDAGHLSFHAVVTMPYVAAYYFFCVLCLLSVLDRLDITSVDLTRGLQPYFQPTVLVILYTACLLVCTAARMYDELMVCQYTNLVFNVTHNVTTPTIPSFYHTWTHFSIWRAVLSILGLVYFIISSPQDIVYTNLSKLLQFKHSLQSIG</sequence>
<evidence type="ECO:0000256" key="3">
    <source>
        <dbReference type="ARBA" id="ARBA00008783"/>
    </source>
</evidence>
<keyword evidence="9" id="KW-0966">Cell projection</keyword>
<keyword evidence="7" id="KW-0969">Cilium</keyword>
<feature type="compositionally biased region" description="Basic residues" evidence="11">
    <location>
        <begin position="24"/>
        <end position="39"/>
    </location>
</feature>
<feature type="transmembrane region" description="Helical" evidence="12">
    <location>
        <begin position="395"/>
        <end position="417"/>
    </location>
</feature>
<dbReference type="Proteomes" id="UP001549921">
    <property type="component" value="Unassembled WGS sequence"/>
</dbReference>
<evidence type="ECO:0000256" key="6">
    <source>
        <dbReference type="ARBA" id="ARBA00022989"/>
    </source>
</evidence>
<evidence type="ECO:0000256" key="1">
    <source>
        <dbReference type="ARBA" id="ARBA00004138"/>
    </source>
</evidence>